<protein>
    <submittedName>
        <fullName evidence="3">Polyketide synthase dehydratase domain-containing protein</fullName>
    </submittedName>
</protein>
<dbReference type="InterPro" id="IPR042104">
    <property type="entry name" value="PKS_dehydratase_sf"/>
</dbReference>
<name>A0ABX8CNA5_9NOCA</name>
<feature type="region of interest" description="N-terminal hotdog fold" evidence="1">
    <location>
        <position position="1"/>
    </location>
</feature>
<comment type="caution">
    <text evidence="1">Lacks conserved residue(s) required for the propagation of feature annotation.</text>
</comment>
<sequence>MLADLGYDYGPTFQGLRSLWRRGEELFVEAALPDSVSDASGFGLHPALLDSVLHAVVMASDSDGGGVMLPFAWSEVLPHAVGASVVRARIRPIESGTGAVAIEVADISGPRC</sequence>
<dbReference type="Proteomes" id="UP000683310">
    <property type="component" value="Chromosome"/>
</dbReference>
<dbReference type="InterPro" id="IPR049900">
    <property type="entry name" value="PKS_mFAS_DH"/>
</dbReference>
<reference evidence="3 4" key="1">
    <citation type="submission" date="2021-04" db="EMBL/GenBank/DDBJ databases">
        <title>Nocardia tengchongensis.</title>
        <authorList>
            <person name="Zhuang k."/>
            <person name="Ran Y."/>
            <person name="Li W."/>
        </authorList>
    </citation>
    <scope>NUCLEOTIDE SEQUENCE [LARGE SCALE GENOMIC DNA]</scope>
    <source>
        <strain evidence="3 4">CFH S0057</strain>
    </source>
</reference>
<gene>
    <name evidence="3" type="ORF">KHQ06_36485</name>
</gene>
<feature type="region of interest" description="C-terminal hotdog fold" evidence="1">
    <location>
        <begin position="1"/>
        <end position="112"/>
    </location>
</feature>
<keyword evidence="4" id="KW-1185">Reference proteome</keyword>
<feature type="domain" description="PKS/mFAS DH" evidence="2">
    <location>
        <begin position="1"/>
        <end position="112"/>
    </location>
</feature>
<proteinExistence type="predicted"/>
<dbReference type="PROSITE" id="PS52019">
    <property type="entry name" value="PKS_MFAS_DH"/>
    <property type="match status" value="1"/>
</dbReference>
<dbReference type="InterPro" id="IPR049551">
    <property type="entry name" value="PKS_DH_C"/>
</dbReference>
<accession>A0ABX8CNA5</accession>
<dbReference type="Pfam" id="PF14765">
    <property type="entry name" value="PS-DH"/>
    <property type="match status" value="1"/>
</dbReference>
<dbReference type="Gene3D" id="3.10.129.110">
    <property type="entry name" value="Polyketide synthase dehydratase"/>
    <property type="match status" value="1"/>
</dbReference>
<evidence type="ECO:0000313" key="3">
    <source>
        <dbReference type="EMBL" id="QVI21395.1"/>
    </source>
</evidence>
<dbReference type="EMBL" id="CP074371">
    <property type="protein sequence ID" value="QVI21395.1"/>
    <property type="molecule type" value="Genomic_DNA"/>
</dbReference>
<evidence type="ECO:0000313" key="4">
    <source>
        <dbReference type="Proteomes" id="UP000683310"/>
    </source>
</evidence>
<evidence type="ECO:0000259" key="2">
    <source>
        <dbReference type="PROSITE" id="PS52019"/>
    </source>
</evidence>
<organism evidence="3 4">
    <name type="scientific">Nocardia tengchongensis</name>
    <dbReference type="NCBI Taxonomy" id="2055889"/>
    <lineage>
        <taxon>Bacteria</taxon>
        <taxon>Bacillati</taxon>
        <taxon>Actinomycetota</taxon>
        <taxon>Actinomycetes</taxon>
        <taxon>Mycobacteriales</taxon>
        <taxon>Nocardiaceae</taxon>
        <taxon>Nocardia</taxon>
    </lineage>
</organism>
<evidence type="ECO:0000256" key="1">
    <source>
        <dbReference type="PROSITE-ProRule" id="PRU01363"/>
    </source>
</evidence>